<keyword evidence="4" id="KW-1185">Reference proteome</keyword>
<comment type="caution">
    <text evidence="3">The sequence shown here is derived from an EMBL/GenBank/DDBJ whole genome shotgun (WGS) entry which is preliminary data.</text>
</comment>
<dbReference type="PANTHER" id="PTHR38593">
    <property type="entry name" value="BLR2558 PROTEIN"/>
    <property type="match status" value="1"/>
</dbReference>
<accession>A0A370HFT1</accession>
<feature type="chain" id="PRO_5016605449" evidence="1">
    <location>
        <begin position="33"/>
        <end position="178"/>
    </location>
</feature>
<proteinExistence type="predicted"/>
<dbReference type="STRING" id="1210089.GCA_001613165_02004"/>
<organism evidence="3 4">
    <name type="scientific">Nocardia mexicana</name>
    <dbReference type="NCBI Taxonomy" id="279262"/>
    <lineage>
        <taxon>Bacteria</taxon>
        <taxon>Bacillati</taxon>
        <taxon>Actinomycetota</taxon>
        <taxon>Actinomycetes</taxon>
        <taxon>Mycobacteriales</taxon>
        <taxon>Nocardiaceae</taxon>
        <taxon>Nocardia</taxon>
    </lineage>
</organism>
<evidence type="ECO:0000313" key="3">
    <source>
        <dbReference type="EMBL" id="RDI55875.1"/>
    </source>
</evidence>
<name>A0A370HFT1_9NOCA</name>
<protein>
    <submittedName>
        <fullName evidence="3">Putative membrane protein</fullName>
    </submittedName>
</protein>
<dbReference type="InterPro" id="IPR025419">
    <property type="entry name" value="DUF4142"/>
</dbReference>
<dbReference type="Proteomes" id="UP000255355">
    <property type="component" value="Unassembled WGS sequence"/>
</dbReference>
<dbReference type="EMBL" id="QQAZ01000001">
    <property type="protein sequence ID" value="RDI55875.1"/>
    <property type="molecule type" value="Genomic_DNA"/>
</dbReference>
<feature type="signal peptide" evidence="1">
    <location>
        <begin position="1"/>
        <end position="32"/>
    </location>
</feature>
<evidence type="ECO:0000313" key="4">
    <source>
        <dbReference type="Proteomes" id="UP000255355"/>
    </source>
</evidence>
<dbReference type="RefSeq" id="WP_068017003.1">
    <property type="nucleotide sequence ID" value="NZ_QQAZ01000001.1"/>
</dbReference>
<dbReference type="InterPro" id="IPR012347">
    <property type="entry name" value="Ferritin-like"/>
</dbReference>
<dbReference type="PANTHER" id="PTHR38593:SF1">
    <property type="entry name" value="BLR2558 PROTEIN"/>
    <property type="match status" value="1"/>
</dbReference>
<dbReference type="Gene3D" id="1.20.1260.10">
    <property type="match status" value="1"/>
</dbReference>
<evidence type="ECO:0000259" key="2">
    <source>
        <dbReference type="Pfam" id="PF13628"/>
    </source>
</evidence>
<sequence length="178" mass="18713">MRTLRRIPLRRVLTASASVLLLGSGAAGVAGAEPAATPVDRDFLMTAHQSHMAEIAMGGRASAMASCREVQELAPTLIADHTRLDGMVTSAAARNGVALPVLPTADQAQTFLGTAPKTGRDFDIAWLQAQEQGHTAARRNAERELAAGGSPDVRGVAEQSAPLIEEHLEEVREALAEC</sequence>
<keyword evidence="1" id="KW-0732">Signal</keyword>
<gene>
    <name evidence="3" type="ORF">DFR68_101711</name>
</gene>
<evidence type="ECO:0000256" key="1">
    <source>
        <dbReference type="SAM" id="SignalP"/>
    </source>
</evidence>
<reference evidence="3 4" key="1">
    <citation type="submission" date="2018-07" db="EMBL/GenBank/DDBJ databases">
        <title>Genomic Encyclopedia of Type Strains, Phase IV (KMG-IV): sequencing the most valuable type-strain genomes for metagenomic binning, comparative biology and taxonomic classification.</title>
        <authorList>
            <person name="Goeker M."/>
        </authorList>
    </citation>
    <scope>NUCLEOTIDE SEQUENCE [LARGE SCALE GENOMIC DNA]</scope>
    <source>
        <strain evidence="3 4">DSM 44952</strain>
    </source>
</reference>
<dbReference type="AlphaFoldDB" id="A0A370HFT1"/>
<dbReference type="Pfam" id="PF13628">
    <property type="entry name" value="DUF4142"/>
    <property type="match status" value="1"/>
</dbReference>
<feature type="domain" description="DUF4142" evidence="2">
    <location>
        <begin position="39"/>
        <end position="172"/>
    </location>
</feature>